<reference evidence="4 5" key="1">
    <citation type="submission" date="2024-03" db="EMBL/GenBank/DDBJ databases">
        <authorList>
            <person name="Brejova B."/>
        </authorList>
    </citation>
    <scope>NUCLEOTIDE SEQUENCE [LARGE SCALE GENOMIC DNA]</scope>
    <source>
        <strain evidence="4 5">CBS 14171</strain>
    </source>
</reference>
<dbReference type="InterPro" id="IPR014756">
    <property type="entry name" value="Ig_E-set"/>
</dbReference>
<keyword evidence="5" id="KW-1185">Reference proteome</keyword>
<dbReference type="InterPro" id="IPR024792">
    <property type="entry name" value="RhoGDI_dom_sf"/>
</dbReference>
<evidence type="ECO:0000256" key="1">
    <source>
        <dbReference type="ARBA" id="ARBA00004496"/>
    </source>
</evidence>
<dbReference type="EMBL" id="OZ022406">
    <property type="protein sequence ID" value="CAK9436751.1"/>
    <property type="molecule type" value="Genomic_DNA"/>
</dbReference>
<name>A0ABP0ZFV8_9ASCO</name>
<dbReference type="Proteomes" id="UP001497383">
    <property type="component" value="Chromosome 2"/>
</dbReference>
<dbReference type="RefSeq" id="XP_066828211.1">
    <property type="nucleotide sequence ID" value="XM_066971143.1"/>
</dbReference>
<protein>
    <recommendedName>
        <fullName evidence="6">Rho GDP-dissociation inhibitor</fullName>
    </recommendedName>
</protein>
<organism evidence="4 5">
    <name type="scientific">Lodderomyces beijingensis</name>
    <dbReference type="NCBI Taxonomy" id="1775926"/>
    <lineage>
        <taxon>Eukaryota</taxon>
        <taxon>Fungi</taxon>
        <taxon>Dikarya</taxon>
        <taxon>Ascomycota</taxon>
        <taxon>Saccharomycotina</taxon>
        <taxon>Pichiomycetes</taxon>
        <taxon>Debaryomycetaceae</taxon>
        <taxon>Candida/Lodderomyces clade</taxon>
        <taxon>Lodderomyces</taxon>
    </lineage>
</organism>
<accession>A0ABP0ZFV8</accession>
<evidence type="ECO:0000256" key="3">
    <source>
        <dbReference type="ARBA" id="ARBA00022490"/>
    </source>
</evidence>
<evidence type="ECO:0008006" key="6">
    <source>
        <dbReference type="Google" id="ProtNLM"/>
    </source>
</evidence>
<comment type="similarity">
    <text evidence="2">Belongs to the Rho GDI family.</text>
</comment>
<evidence type="ECO:0000313" key="4">
    <source>
        <dbReference type="EMBL" id="CAK9436751.1"/>
    </source>
</evidence>
<dbReference type="PANTHER" id="PTHR10980:SF3">
    <property type="entry name" value="LD16419P"/>
    <property type="match status" value="1"/>
</dbReference>
<dbReference type="GeneID" id="92206469"/>
<keyword evidence="3" id="KW-0963">Cytoplasm</keyword>
<dbReference type="Gene3D" id="2.70.50.30">
    <property type="entry name" value="Coagulation Factor XIII, subunit A, domain 1"/>
    <property type="match status" value="1"/>
</dbReference>
<dbReference type="Pfam" id="PF02115">
    <property type="entry name" value="Rho_GDI"/>
    <property type="match status" value="1"/>
</dbReference>
<sequence>MAIPTHPDLIPIEFVLHVVGKDPVTIPVRGVDSINIKIPGGAKYFMTIKFQVKNRTLKDIKYKQNVKKGGITIRARELEIGTFEPSETEIYTKDFPEDETPGGWLLRGNYYATSTYYAGDELLMAVDWTLEITA</sequence>
<dbReference type="InterPro" id="IPR000406">
    <property type="entry name" value="Rho_GDI"/>
</dbReference>
<dbReference type="PANTHER" id="PTHR10980">
    <property type="entry name" value="RHO GDP-DISSOCIATION INHIBITOR"/>
    <property type="match status" value="1"/>
</dbReference>
<evidence type="ECO:0000256" key="2">
    <source>
        <dbReference type="ARBA" id="ARBA00009758"/>
    </source>
</evidence>
<proteinExistence type="inferred from homology"/>
<dbReference type="SUPFAM" id="SSF81296">
    <property type="entry name" value="E set domains"/>
    <property type="match status" value="1"/>
</dbReference>
<gene>
    <name evidence="4" type="ORF">LODBEIA_P12730</name>
</gene>
<comment type="subcellular location">
    <subcellularLocation>
        <location evidence="1">Cytoplasm</location>
    </subcellularLocation>
</comment>
<evidence type="ECO:0000313" key="5">
    <source>
        <dbReference type="Proteomes" id="UP001497383"/>
    </source>
</evidence>